<dbReference type="SUPFAM" id="SSF53383">
    <property type="entry name" value="PLP-dependent transferases"/>
    <property type="match status" value="1"/>
</dbReference>
<evidence type="ECO:0000313" key="5">
    <source>
        <dbReference type="Proteomes" id="UP001589832"/>
    </source>
</evidence>
<keyword evidence="4" id="KW-0032">Aminotransferase</keyword>
<keyword evidence="4" id="KW-0808">Transferase</keyword>
<dbReference type="EMBL" id="JBHLTQ010000003">
    <property type="protein sequence ID" value="MFC0604468.1"/>
    <property type="molecule type" value="Genomic_DNA"/>
</dbReference>
<evidence type="ECO:0000256" key="1">
    <source>
        <dbReference type="ARBA" id="ARBA00001933"/>
    </source>
</evidence>
<dbReference type="RefSeq" id="WP_386062140.1">
    <property type="nucleotide sequence ID" value="NZ_JBHLTQ010000003.1"/>
</dbReference>
<dbReference type="InterPro" id="IPR015421">
    <property type="entry name" value="PyrdxlP-dep_Trfase_major"/>
</dbReference>
<dbReference type="PANTHER" id="PTHR11808">
    <property type="entry name" value="TRANS-SULFURATION ENZYME FAMILY MEMBER"/>
    <property type="match status" value="1"/>
</dbReference>
<comment type="caution">
    <text evidence="4">The sequence shown here is derived from an EMBL/GenBank/DDBJ whole genome shotgun (WGS) entry which is preliminary data.</text>
</comment>
<dbReference type="Proteomes" id="UP001589832">
    <property type="component" value="Unassembled WGS sequence"/>
</dbReference>
<evidence type="ECO:0000256" key="3">
    <source>
        <dbReference type="RuleBase" id="RU362118"/>
    </source>
</evidence>
<evidence type="ECO:0000313" key="4">
    <source>
        <dbReference type="EMBL" id="MFC0604468.1"/>
    </source>
</evidence>
<dbReference type="GO" id="GO:0008483">
    <property type="term" value="F:transaminase activity"/>
    <property type="evidence" value="ECO:0007669"/>
    <property type="project" value="UniProtKB-KW"/>
</dbReference>
<keyword evidence="5" id="KW-1185">Reference proteome</keyword>
<dbReference type="InterPro" id="IPR015422">
    <property type="entry name" value="PyrdxlP-dep_Trfase_small"/>
</dbReference>
<name>A0ABV6Q879_9FLAO</name>
<dbReference type="PANTHER" id="PTHR11808:SF80">
    <property type="entry name" value="CYSTATHIONINE GAMMA-LYASE"/>
    <property type="match status" value="1"/>
</dbReference>
<dbReference type="Gene3D" id="3.40.640.10">
    <property type="entry name" value="Type I PLP-dependent aspartate aminotransferase-like (Major domain)"/>
    <property type="match status" value="1"/>
</dbReference>
<comment type="cofactor">
    <cofactor evidence="1 3">
        <name>pyridoxal 5'-phosphate</name>
        <dbReference type="ChEBI" id="CHEBI:597326"/>
    </cofactor>
</comment>
<reference evidence="4 5" key="1">
    <citation type="submission" date="2024-09" db="EMBL/GenBank/DDBJ databases">
        <authorList>
            <person name="Sun Q."/>
            <person name="Mori K."/>
        </authorList>
    </citation>
    <scope>NUCLEOTIDE SEQUENCE [LARGE SCALE GENOMIC DNA]</scope>
    <source>
        <strain evidence="4 5">NCAIM B.02481</strain>
    </source>
</reference>
<organism evidence="4 5">
    <name type="scientific">Winogradskyella pulchriflava</name>
    <dbReference type="NCBI Taxonomy" id="1110688"/>
    <lineage>
        <taxon>Bacteria</taxon>
        <taxon>Pseudomonadati</taxon>
        <taxon>Bacteroidota</taxon>
        <taxon>Flavobacteriia</taxon>
        <taxon>Flavobacteriales</taxon>
        <taxon>Flavobacteriaceae</taxon>
        <taxon>Winogradskyella</taxon>
    </lineage>
</organism>
<dbReference type="Gene3D" id="3.90.1150.10">
    <property type="entry name" value="Aspartate Aminotransferase, domain 1"/>
    <property type="match status" value="1"/>
</dbReference>
<evidence type="ECO:0000256" key="2">
    <source>
        <dbReference type="ARBA" id="ARBA00022898"/>
    </source>
</evidence>
<dbReference type="InterPro" id="IPR015424">
    <property type="entry name" value="PyrdxlP-dep_Trfase"/>
</dbReference>
<sequence length="399" mass="43193">MAFKPANNIQDLQYFGEFGGVNPSISDSSTYTFLSAKTMFDTFEGNADGCYLYSRHSSPSNLYLGEALAAMEGTETATVTASGMGAITPVFLQLCDAGEHIVSSRTIYGGTYAFLKNFTPRLAIDTTFVDITKLEVVEAAITPKTKILYCESVSNPLLEVADIKGLAALAKKHNLKLVVDNTFSPLSISPIKLGADIVVHSLTKFINGSSDTVGGVVCGTQEFIDQLRNVNDGAAMLLGSTMDSLRSASVLKNLRTLHIRMQQHSLNATYLAEKFEADGLKTVYPGLASHPSHDLFKSMMNEKYGFGGMLTIDVGTLDKANALMELMQERNLGYLAVSLGFYKTLFSAPGSSTSSEIPEEEQAEMGLSDGLIRFSIGLDADIERTYDMMKACMVELNIL</sequence>
<gene>
    <name evidence="4" type="ORF">ACFFGA_07875</name>
</gene>
<protein>
    <submittedName>
        <fullName evidence="4">Aminotransferase class I/II-fold pyridoxal phosphate-dependent enzyme</fullName>
    </submittedName>
</protein>
<dbReference type="InterPro" id="IPR000277">
    <property type="entry name" value="Cys/Met-Metab_PyrdxlP-dep_enz"/>
</dbReference>
<keyword evidence="2 3" id="KW-0663">Pyridoxal phosphate</keyword>
<dbReference type="Pfam" id="PF01053">
    <property type="entry name" value="Cys_Met_Meta_PP"/>
    <property type="match status" value="1"/>
</dbReference>
<comment type="similarity">
    <text evidence="3">Belongs to the trans-sulfuration enzymes family.</text>
</comment>
<accession>A0ABV6Q879</accession>
<dbReference type="PIRSF" id="PIRSF001434">
    <property type="entry name" value="CGS"/>
    <property type="match status" value="1"/>
</dbReference>
<proteinExistence type="inferred from homology"/>